<dbReference type="InterPro" id="IPR026564">
    <property type="entry name" value="Transcrip_reg_TACO1-like_dom3"/>
</dbReference>
<dbReference type="InterPro" id="IPR002876">
    <property type="entry name" value="Transcrip_reg_TACO1-like"/>
</dbReference>
<dbReference type="Pfam" id="PF20772">
    <property type="entry name" value="TACO1_YebC_N"/>
    <property type="match status" value="1"/>
</dbReference>
<dbReference type="EMBL" id="JBGBPQ010000006">
    <property type="protein sequence ID" value="KAL1522644.1"/>
    <property type="molecule type" value="Genomic_DNA"/>
</dbReference>
<organism evidence="4 5">
    <name type="scientific">Prymnesium parvum</name>
    <name type="common">Toxic golden alga</name>
    <dbReference type="NCBI Taxonomy" id="97485"/>
    <lineage>
        <taxon>Eukaryota</taxon>
        <taxon>Haptista</taxon>
        <taxon>Haptophyta</taxon>
        <taxon>Prymnesiophyceae</taxon>
        <taxon>Prymnesiales</taxon>
        <taxon>Prymnesiaceae</taxon>
        <taxon>Prymnesium</taxon>
    </lineage>
</organism>
<dbReference type="Gene3D" id="3.30.70.980">
    <property type="match status" value="2"/>
</dbReference>
<dbReference type="InterPro" id="IPR029072">
    <property type="entry name" value="YebC-like"/>
</dbReference>
<dbReference type="InterPro" id="IPR049083">
    <property type="entry name" value="TACO1_YebC_N"/>
</dbReference>
<evidence type="ECO:0000313" key="5">
    <source>
        <dbReference type="Proteomes" id="UP001515480"/>
    </source>
</evidence>
<dbReference type="SUPFAM" id="SSF75625">
    <property type="entry name" value="YebC-like"/>
    <property type="match status" value="1"/>
</dbReference>
<comment type="caution">
    <text evidence="4">The sequence shown here is derived from an EMBL/GenBank/DDBJ whole genome shotgun (WGS) entry which is preliminary data.</text>
</comment>
<dbReference type="InterPro" id="IPR017856">
    <property type="entry name" value="Integrase-like_N"/>
</dbReference>
<evidence type="ECO:0000259" key="2">
    <source>
        <dbReference type="Pfam" id="PF01709"/>
    </source>
</evidence>
<dbReference type="Pfam" id="PF01709">
    <property type="entry name" value="Transcrip_reg"/>
    <property type="match status" value="1"/>
</dbReference>
<accession>A0AB34JL21</accession>
<evidence type="ECO:0000313" key="4">
    <source>
        <dbReference type="EMBL" id="KAL1522644.1"/>
    </source>
</evidence>
<protein>
    <recommendedName>
        <fullName evidence="6">Transcriptional regulatory protein</fullName>
    </recommendedName>
</protein>
<evidence type="ECO:0008006" key="6">
    <source>
        <dbReference type="Google" id="ProtNLM"/>
    </source>
</evidence>
<reference evidence="4 5" key="1">
    <citation type="journal article" date="2024" name="Science">
        <title>Giant polyketide synthase enzymes in the biosynthesis of giant marine polyether toxins.</title>
        <authorList>
            <person name="Fallon T.R."/>
            <person name="Shende V.V."/>
            <person name="Wierzbicki I.H."/>
            <person name="Pendleton A.L."/>
            <person name="Watervoot N.F."/>
            <person name="Auber R.P."/>
            <person name="Gonzalez D.J."/>
            <person name="Wisecaver J.H."/>
            <person name="Moore B.S."/>
        </authorList>
    </citation>
    <scope>NUCLEOTIDE SEQUENCE [LARGE SCALE GENOMIC DNA]</scope>
    <source>
        <strain evidence="4 5">12B1</strain>
    </source>
</reference>
<dbReference type="Gene3D" id="1.10.10.200">
    <property type="match status" value="1"/>
</dbReference>
<dbReference type="PANTHER" id="PTHR12532:SF0">
    <property type="entry name" value="TRANSLATIONAL ACTIVATOR OF CYTOCHROME C OXIDASE 1"/>
    <property type="match status" value="1"/>
</dbReference>
<name>A0AB34JL21_PRYPA</name>
<keyword evidence="5" id="KW-1185">Reference proteome</keyword>
<dbReference type="NCBIfam" id="NF009044">
    <property type="entry name" value="PRK12378.1"/>
    <property type="match status" value="1"/>
</dbReference>
<evidence type="ECO:0000259" key="3">
    <source>
        <dbReference type="Pfam" id="PF20772"/>
    </source>
</evidence>
<dbReference type="HAMAP" id="MF_00693">
    <property type="entry name" value="Transcrip_reg_TACO1"/>
    <property type="match status" value="1"/>
</dbReference>
<sequence>MRLRFVCFVALCDALVQVPPCLHHRQLERGRERTGVVHMMGRKFENNKLKMAKTALAYAKKASYIGKKVVVAVKAGGDDPHNNLQLAKVLSEANALNVPKDVIQRNIKKAMDPVTADYKELTYEAYGAGGVGMIINCLSDNNNRASADVNMIVKKGGCTIASSGSVIFNFSRKGRLALLKEIDEETLLEIAIEAGVDGDVSIEEPDPDGRNDGEEVKSIVLTEASELGAVQSALQDAGYECSGELVHIPNSLVECSAEDAETNYAAIDKLEELDDVTNVEHNMA</sequence>
<dbReference type="AlphaFoldDB" id="A0AB34JL21"/>
<proteinExistence type="inferred from homology"/>
<dbReference type="GO" id="GO:0005737">
    <property type="term" value="C:cytoplasm"/>
    <property type="evidence" value="ECO:0007669"/>
    <property type="project" value="UniProtKB-ARBA"/>
</dbReference>
<dbReference type="InterPro" id="IPR048300">
    <property type="entry name" value="TACO1_YebC-like_2nd/3rd_dom"/>
</dbReference>
<feature type="domain" description="TACO1/YebC-like second and third" evidence="2">
    <location>
        <begin position="118"/>
        <end position="283"/>
    </location>
</feature>
<feature type="domain" description="TACO1/YebC-like N-terminal" evidence="3">
    <location>
        <begin position="42"/>
        <end position="110"/>
    </location>
</feature>
<comment type="similarity">
    <text evidence="1">Belongs to the TACO1 family.</text>
</comment>
<evidence type="ECO:0000256" key="1">
    <source>
        <dbReference type="ARBA" id="ARBA00008724"/>
    </source>
</evidence>
<dbReference type="Proteomes" id="UP001515480">
    <property type="component" value="Unassembled WGS sequence"/>
</dbReference>
<dbReference type="PANTHER" id="PTHR12532">
    <property type="entry name" value="TRANSLATIONAL ACTIVATOR OF CYTOCHROME C OXIDASE 1"/>
    <property type="match status" value="1"/>
</dbReference>
<gene>
    <name evidence="4" type="ORF">AB1Y20_017623</name>
</gene>